<keyword evidence="10" id="KW-0130">Cell adhesion</keyword>
<evidence type="ECO:0000313" key="25">
    <source>
        <dbReference type="Proteomes" id="UP000319801"/>
    </source>
</evidence>
<dbReference type="GO" id="GO:0005737">
    <property type="term" value="C:cytoplasm"/>
    <property type="evidence" value="ECO:0007669"/>
    <property type="project" value="UniProtKB-SubCell"/>
</dbReference>
<reference evidence="24 25" key="1">
    <citation type="journal article" date="2019" name="Genome Biol. Evol.">
        <title>Whole-Genome Sequencing of the Giant Devil Catfish, Bagarius yarrelli.</title>
        <authorList>
            <person name="Jiang W."/>
            <person name="Lv Y."/>
            <person name="Cheng L."/>
            <person name="Yang K."/>
            <person name="Chao B."/>
            <person name="Wang X."/>
            <person name="Li Y."/>
            <person name="Pan X."/>
            <person name="You X."/>
            <person name="Zhang Y."/>
            <person name="Yang J."/>
            <person name="Li J."/>
            <person name="Zhang X."/>
            <person name="Liu S."/>
            <person name="Sun C."/>
            <person name="Yang J."/>
            <person name="Shi Q."/>
        </authorList>
    </citation>
    <scope>NUCLEOTIDE SEQUENCE [LARGE SCALE GENOMIC DNA]</scope>
    <source>
        <strain evidence="24">JWS20170419001</strain>
        <tissue evidence="24">Muscle</tissue>
    </source>
</reference>
<keyword evidence="7 21" id="KW-0597">Phosphoprotein</keyword>
<keyword evidence="17" id="KW-0325">Glycoprotein</keyword>
<keyword evidence="15 21" id="KW-0010">Activator</keyword>
<keyword evidence="6 21" id="KW-0963">Cytoplasm</keyword>
<comment type="similarity">
    <text evidence="4 21">Belongs to the transcription factor STAT family.</text>
</comment>
<keyword evidence="9 19" id="KW-0106">Calcium</keyword>
<dbReference type="InterPro" id="IPR015919">
    <property type="entry name" value="Cadherin-like_sf"/>
</dbReference>
<dbReference type="SUPFAM" id="SSF47655">
    <property type="entry name" value="STAT"/>
    <property type="match status" value="1"/>
</dbReference>
<dbReference type="CDD" id="cd16856">
    <property type="entry name" value="STAT6_CCD"/>
    <property type="match status" value="1"/>
</dbReference>
<evidence type="ECO:0000256" key="16">
    <source>
        <dbReference type="ARBA" id="ARBA00023163"/>
    </source>
</evidence>
<dbReference type="GO" id="GO:0007166">
    <property type="term" value="P:cell surface receptor signaling pathway"/>
    <property type="evidence" value="ECO:0007669"/>
    <property type="project" value="UniProtKB-ARBA"/>
</dbReference>
<keyword evidence="11 20" id="KW-0727">SH2 domain</keyword>
<dbReference type="Gene3D" id="2.60.40.630">
    <property type="entry name" value="STAT transcription factor, DNA-binding domain"/>
    <property type="match status" value="1"/>
</dbReference>
<evidence type="ECO:0000256" key="20">
    <source>
        <dbReference type="PROSITE-ProRule" id="PRU00191"/>
    </source>
</evidence>
<dbReference type="Pfam" id="PF02864">
    <property type="entry name" value="STAT_bind"/>
    <property type="match status" value="1"/>
</dbReference>
<dbReference type="GO" id="GO:0045216">
    <property type="term" value="P:cell-cell junction organization"/>
    <property type="evidence" value="ECO:0007669"/>
    <property type="project" value="UniProtKB-ARBA"/>
</dbReference>
<evidence type="ECO:0000256" key="12">
    <source>
        <dbReference type="ARBA" id="ARBA00023015"/>
    </source>
</evidence>
<dbReference type="InterPro" id="IPR001217">
    <property type="entry name" value="STAT"/>
</dbReference>
<dbReference type="FunFam" id="3.30.505.10:FF:000126">
    <property type="entry name" value="Signal transducer and activator of transcription"/>
    <property type="match status" value="1"/>
</dbReference>
<dbReference type="InterPro" id="IPR002126">
    <property type="entry name" value="Cadherin-like_dom"/>
</dbReference>
<dbReference type="InterPro" id="IPR000980">
    <property type="entry name" value="SH2"/>
</dbReference>
<dbReference type="SUPFAM" id="SSF49313">
    <property type="entry name" value="Cadherin-like"/>
    <property type="match status" value="5"/>
</dbReference>
<feature type="domain" description="SH2" evidence="22">
    <location>
        <begin position="935"/>
        <end position="1070"/>
    </location>
</feature>
<dbReference type="FunFam" id="2.60.40.60:FF:000019">
    <property type="entry name" value="Cadherin 2"/>
    <property type="match status" value="1"/>
</dbReference>
<evidence type="ECO:0000256" key="15">
    <source>
        <dbReference type="ARBA" id="ARBA00023159"/>
    </source>
</evidence>
<evidence type="ECO:0000256" key="3">
    <source>
        <dbReference type="ARBA" id="ARBA00004496"/>
    </source>
</evidence>
<dbReference type="SUPFAM" id="SSF55550">
    <property type="entry name" value="SH2 domain"/>
    <property type="match status" value="1"/>
</dbReference>
<evidence type="ECO:0000313" key="24">
    <source>
        <dbReference type="EMBL" id="TSR39605.1"/>
    </source>
</evidence>
<dbReference type="InterPro" id="IPR008967">
    <property type="entry name" value="p53-like_TF_DNA-bd_sf"/>
</dbReference>
<dbReference type="Proteomes" id="UP000319801">
    <property type="component" value="Unassembled WGS sequence"/>
</dbReference>
<organism evidence="24 25">
    <name type="scientific">Bagarius yarrelli</name>
    <name type="common">Goonch</name>
    <name type="synonym">Bagrus yarrelli</name>
    <dbReference type="NCBI Taxonomy" id="175774"/>
    <lineage>
        <taxon>Eukaryota</taxon>
        <taxon>Metazoa</taxon>
        <taxon>Chordata</taxon>
        <taxon>Craniata</taxon>
        <taxon>Vertebrata</taxon>
        <taxon>Euteleostomi</taxon>
        <taxon>Actinopterygii</taxon>
        <taxon>Neopterygii</taxon>
        <taxon>Teleostei</taxon>
        <taxon>Ostariophysi</taxon>
        <taxon>Siluriformes</taxon>
        <taxon>Sisoridae</taxon>
        <taxon>Sisorinae</taxon>
        <taxon>Bagarius</taxon>
    </lineage>
</organism>
<dbReference type="Pfam" id="PF00017">
    <property type="entry name" value="SH2"/>
    <property type="match status" value="1"/>
</dbReference>
<dbReference type="Gene3D" id="3.30.505.10">
    <property type="entry name" value="SH2 domain"/>
    <property type="match status" value="1"/>
</dbReference>
<evidence type="ECO:0000256" key="13">
    <source>
        <dbReference type="ARBA" id="ARBA00023125"/>
    </source>
</evidence>
<dbReference type="GO" id="GO:0007156">
    <property type="term" value="P:homophilic cell adhesion via plasma membrane adhesion molecules"/>
    <property type="evidence" value="ECO:0007669"/>
    <property type="project" value="InterPro"/>
</dbReference>
<keyword evidence="13 21" id="KW-0238">DNA-binding</keyword>
<evidence type="ECO:0000259" key="23">
    <source>
        <dbReference type="PROSITE" id="PS50268"/>
    </source>
</evidence>
<dbReference type="OrthoDB" id="19300at2759"/>
<dbReference type="GO" id="GO:0005886">
    <property type="term" value="C:plasma membrane"/>
    <property type="evidence" value="ECO:0007669"/>
    <property type="project" value="UniProtKB-SubCell"/>
</dbReference>
<dbReference type="InterPro" id="IPR012345">
    <property type="entry name" value="STAT_TF_DNA-bd_N"/>
</dbReference>
<dbReference type="GO" id="GO:0060027">
    <property type="term" value="P:convergent extension involved in gastrulation"/>
    <property type="evidence" value="ECO:0007669"/>
    <property type="project" value="UniProtKB-ARBA"/>
</dbReference>
<evidence type="ECO:0000256" key="9">
    <source>
        <dbReference type="ARBA" id="ARBA00022837"/>
    </source>
</evidence>
<evidence type="ECO:0000256" key="6">
    <source>
        <dbReference type="ARBA" id="ARBA00022490"/>
    </source>
</evidence>
<dbReference type="PROSITE" id="PS00232">
    <property type="entry name" value="CADHERIN_1"/>
    <property type="match status" value="1"/>
</dbReference>
<dbReference type="GO" id="GO:0000977">
    <property type="term" value="F:RNA polymerase II transcription regulatory region sequence-specific DNA binding"/>
    <property type="evidence" value="ECO:0007669"/>
    <property type="project" value="UniProtKB-ARBA"/>
</dbReference>
<feature type="domain" description="Cadherin" evidence="23">
    <location>
        <begin position="494"/>
        <end position="570"/>
    </location>
</feature>
<proteinExistence type="inferred from homology"/>
<dbReference type="FunFam" id="2.60.40.60:FF:000188">
    <property type="entry name" value="Cadherin 17"/>
    <property type="match status" value="1"/>
</dbReference>
<dbReference type="Pfam" id="PF00028">
    <property type="entry name" value="Cadherin"/>
    <property type="match status" value="5"/>
</dbReference>
<dbReference type="CDD" id="cd11304">
    <property type="entry name" value="Cadherin_repeat"/>
    <property type="match status" value="4"/>
</dbReference>
<accession>A0A556V1D2</accession>
<dbReference type="GO" id="GO:0005509">
    <property type="term" value="F:calcium ion binding"/>
    <property type="evidence" value="ECO:0007669"/>
    <property type="project" value="UniProtKB-UniRule"/>
</dbReference>
<keyword evidence="5" id="KW-1003">Cell membrane</keyword>
<dbReference type="SMART" id="SM00112">
    <property type="entry name" value="CA"/>
    <property type="match status" value="5"/>
</dbReference>
<evidence type="ECO:0000256" key="2">
    <source>
        <dbReference type="ARBA" id="ARBA00004236"/>
    </source>
</evidence>
<dbReference type="InterPro" id="IPR036860">
    <property type="entry name" value="SH2_dom_sf"/>
</dbReference>
<dbReference type="PROSITE" id="PS50001">
    <property type="entry name" value="SH2"/>
    <property type="match status" value="1"/>
</dbReference>
<comment type="caution">
    <text evidence="24">The sequence shown here is derived from an EMBL/GenBank/DDBJ whole genome shotgun (WGS) entry which is preliminary data.</text>
</comment>
<evidence type="ECO:0000256" key="18">
    <source>
        <dbReference type="ARBA" id="ARBA00023242"/>
    </source>
</evidence>
<keyword evidence="14" id="KW-0472">Membrane</keyword>
<dbReference type="FunFam" id="2.60.40.60:FF:000011">
    <property type="entry name" value="Cadherin 1"/>
    <property type="match status" value="1"/>
</dbReference>
<dbReference type="EMBL" id="VCAZ01000093">
    <property type="protein sequence ID" value="TSR39605.1"/>
    <property type="molecule type" value="Genomic_DNA"/>
</dbReference>
<evidence type="ECO:0000256" key="7">
    <source>
        <dbReference type="ARBA" id="ARBA00022553"/>
    </source>
</evidence>
<dbReference type="FunFam" id="1.10.238.10:FF:000029">
    <property type="entry name" value="Signal transducer and transcription activator 6"/>
    <property type="match status" value="1"/>
</dbReference>
<evidence type="ECO:0000256" key="21">
    <source>
        <dbReference type="RuleBase" id="RU046415"/>
    </source>
</evidence>
<dbReference type="FunFam" id="2.60.40.630:FF:000003">
    <property type="entry name" value="Signal transducer and transcription activator 6"/>
    <property type="match status" value="1"/>
</dbReference>
<keyword evidence="25" id="KW-1185">Reference proteome</keyword>
<dbReference type="GO" id="GO:0001228">
    <property type="term" value="F:DNA-binding transcription activator activity, RNA polymerase II-specific"/>
    <property type="evidence" value="ECO:0007669"/>
    <property type="project" value="UniProtKB-ARBA"/>
</dbReference>
<dbReference type="InterPro" id="IPR015988">
    <property type="entry name" value="STAT_TF_CC"/>
</dbReference>
<dbReference type="AlphaFoldDB" id="A0A556V1D2"/>
<dbReference type="GO" id="GO:0005634">
    <property type="term" value="C:nucleus"/>
    <property type="evidence" value="ECO:0007669"/>
    <property type="project" value="UniProtKB-SubCell"/>
</dbReference>
<evidence type="ECO:0000256" key="8">
    <source>
        <dbReference type="ARBA" id="ARBA00022737"/>
    </source>
</evidence>
<protein>
    <recommendedName>
        <fullName evidence="21">Signal transducer and activator of transcription</fullName>
    </recommendedName>
</protein>
<evidence type="ECO:0000256" key="5">
    <source>
        <dbReference type="ARBA" id="ARBA00022475"/>
    </source>
</evidence>
<evidence type="ECO:0000256" key="14">
    <source>
        <dbReference type="ARBA" id="ARBA00023136"/>
    </source>
</evidence>
<dbReference type="SUPFAM" id="SSF49417">
    <property type="entry name" value="p53-like transcription factors"/>
    <property type="match status" value="1"/>
</dbReference>
<dbReference type="PROSITE" id="PS50268">
    <property type="entry name" value="CADHERIN_2"/>
    <property type="match status" value="4"/>
</dbReference>
<feature type="domain" description="Cadherin" evidence="23">
    <location>
        <begin position="30"/>
        <end position="235"/>
    </location>
</feature>
<keyword evidence="16 21" id="KW-0804">Transcription</keyword>
<feature type="domain" description="Cadherin" evidence="23">
    <location>
        <begin position="236"/>
        <end position="376"/>
    </location>
</feature>
<evidence type="ECO:0000259" key="22">
    <source>
        <dbReference type="PROSITE" id="PS50001"/>
    </source>
</evidence>
<feature type="domain" description="Cadherin" evidence="23">
    <location>
        <begin position="385"/>
        <end position="493"/>
    </location>
</feature>
<comment type="subcellular location">
    <subcellularLocation>
        <location evidence="2">Cell membrane</location>
    </subcellularLocation>
    <subcellularLocation>
        <location evidence="3 21">Cytoplasm</location>
    </subcellularLocation>
    <subcellularLocation>
        <location evidence="1 21">Nucleus</location>
    </subcellularLocation>
</comment>
<name>A0A556V1D2_BAGYA</name>
<dbReference type="Pfam" id="PF21354">
    <property type="entry name" value="STAT_linker"/>
    <property type="match status" value="1"/>
</dbReference>
<dbReference type="PRINTS" id="PR00205">
    <property type="entry name" value="CADHERIN"/>
</dbReference>
<evidence type="ECO:0000256" key="11">
    <source>
        <dbReference type="ARBA" id="ARBA00022999"/>
    </source>
</evidence>
<dbReference type="Gene3D" id="1.10.238.10">
    <property type="entry name" value="EF-hand"/>
    <property type="match status" value="1"/>
</dbReference>
<keyword evidence="8" id="KW-0677">Repeat</keyword>
<dbReference type="InterPro" id="IPR020894">
    <property type="entry name" value="Cadherin_CS"/>
</dbReference>
<sequence length="1070" mass="119799">MDGPYTVVLQVVDVNNNPPVFTENQYSGGTIREHSPAGTPFVRVFAMDANDPDTPNSQLSYRIESQIPNPSGVAFFTIDPHTGEISTTDEENRQLNAILDPDYILIVRVTDLDGAPTALSSIARVNIVVTSNLWVNPGPLVITENLAVEYPKLIASVRSNDPNAVYRMLQKEKEIPFPFTITEDGEIYVTEPLDREGKDMYILVILAVDEQGVELESPMEIHVEVGDVNDNAPVCPNTETIFEVQENQEIDSHVGDLSVHDADKENTQNSLLTYKLLSQSPTNPSDGMFYIDQASGSIQVAKHNFRRKDVPQYQLKVAVTDGGEDCFVDVGRIFGSVVSANKKKSILHYFCLYLVYSTECDVLVIIIDLNNEVPVFEKNDYGTYSVPELAELGTTLLTIKATDADDPGTGSSKVEYHISAGDPDRLFAIEVDDATGEGRIYIAQPLDYEAQSTYKLQIDARNPEPLIQGVEYDNRSSTVVVIELVDVDEPPMFNLATVNVNIPENITVGTTILTADAKDPEGHKIMFKLEGDEHGWLDLNAESGELKTKAELDREVVDQLKVRIIAYESGQNEMEVKQPDLVSKQNRIAKLEWSYQNFTKTRLQLLQDAVCNLEQCQTRLIHRIKSWRWEQLRSTIGHGFDENLLPLQTWCEQLLGVNGNLRQELMLVKREHGSGEHIHKLEESLNHLLQTLIQSSLVVEKQPPQVIKTQSKFSSTVRYLLGEKVAPGKPVLLKAQIITESQARNIRQGLIPTENVGDLINSSAILEHNTTSKSTCATFRNMSIRKIKRADRKGSESVTEEKFALLFTTEITITGCDNPYSIQVISLPVVVIVHGSQENNAMATIIWDCAFSEPNRIPFVVPDRVTWSQMSEALSCKFMSEVQTTHALDRVNLHCLAQKIFDKADNLEDFSSTPVSWAQFNKEVLPGRNFTFWQWFEGVIELTKKCLKAYWSDGLILGFIGKQHLHVILQNQPTGTFLLRFSDSEIGGITIAYVGLSDTGCRKIQNIQPFTKKDLDSVGLGDRIRDISLISQVYSHGPGQSPRLTPKNEAFKKYYTGKCAWKNMTQLLLI</sequence>
<gene>
    <name evidence="24" type="ORF">Baya_11732</name>
</gene>
<dbReference type="InterPro" id="IPR013801">
    <property type="entry name" value="STAT_TF_DNA-bd"/>
</dbReference>
<evidence type="ECO:0000256" key="19">
    <source>
        <dbReference type="PROSITE-ProRule" id="PRU00043"/>
    </source>
</evidence>
<dbReference type="Gene3D" id="2.60.40.60">
    <property type="entry name" value="Cadherins"/>
    <property type="match status" value="5"/>
</dbReference>
<evidence type="ECO:0000256" key="4">
    <source>
        <dbReference type="ARBA" id="ARBA00005586"/>
    </source>
</evidence>
<dbReference type="InterPro" id="IPR048988">
    <property type="entry name" value="STAT_linker"/>
</dbReference>
<dbReference type="PANTHER" id="PTHR11801">
    <property type="entry name" value="SIGNAL TRANSDUCER AND ACTIVATOR OF TRANSCRIPTION"/>
    <property type="match status" value="1"/>
</dbReference>
<keyword evidence="18 21" id="KW-0539">Nucleus</keyword>
<keyword evidence="12 21" id="KW-0805">Transcription regulation</keyword>
<evidence type="ECO:0000256" key="17">
    <source>
        <dbReference type="ARBA" id="ARBA00023180"/>
    </source>
</evidence>
<evidence type="ECO:0000256" key="10">
    <source>
        <dbReference type="ARBA" id="ARBA00022889"/>
    </source>
</evidence>
<evidence type="ECO:0000256" key="1">
    <source>
        <dbReference type="ARBA" id="ARBA00004123"/>
    </source>
</evidence>